<evidence type="ECO:0000313" key="5">
    <source>
        <dbReference type="EMBL" id="JAG04427.1"/>
    </source>
</evidence>
<dbReference type="InterPro" id="IPR014710">
    <property type="entry name" value="RmlC-like_jellyroll"/>
</dbReference>
<dbReference type="InterPro" id="IPR018488">
    <property type="entry name" value="cNMP-bd_CS"/>
</dbReference>
<evidence type="ECO:0000256" key="2">
    <source>
        <dbReference type="ARBA" id="ARBA00022566"/>
    </source>
</evidence>
<evidence type="ECO:0000256" key="3">
    <source>
        <dbReference type="ARBA" id="ARBA00023149"/>
    </source>
</evidence>
<dbReference type="GO" id="GO:0005952">
    <property type="term" value="C:cAMP-dependent protein kinase complex"/>
    <property type="evidence" value="ECO:0007669"/>
    <property type="project" value="InterPro"/>
</dbReference>
<evidence type="ECO:0000259" key="4">
    <source>
        <dbReference type="PROSITE" id="PS50042"/>
    </source>
</evidence>
<reference evidence="6" key="3">
    <citation type="journal article" date="2016" name="Gigascience">
        <title>De novo construction of an expanded transcriptome assembly for the western tarnished plant bug, Lygus hesperus.</title>
        <authorList>
            <person name="Tassone E.E."/>
            <person name="Geib S.M."/>
            <person name="Hall B."/>
            <person name="Fabrick J.A."/>
            <person name="Brent C.S."/>
            <person name="Hull J.J."/>
        </authorList>
    </citation>
    <scope>NUCLEOTIDE SEQUENCE</scope>
</reference>
<dbReference type="Gene3D" id="2.60.120.10">
    <property type="entry name" value="Jelly Rolls"/>
    <property type="match status" value="1"/>
</dbReference>
<dbReference type="PANTHER" id="PTHR11635:SF152">
    <property type="entry name" value="CAMP-DEPENDENT PROTEIN KINASE TYPE I REGULATORY SUBUNIT-RELATED"/>
    <property type="match status" value="1"/>
</dbReference>
<feature type="domain" description="Cyclic nucleotide-binding" evidence="4">
    <location>
        <begin position="33"/>
        <end position="106"/>
    </location>
</feature>
<dbReference type="AlphaFoldDB" id="A0A0A9W7L0"/>
<evidence type="ECO:0000313" key="7">
    <source>
        <dbReference type="EMBL" id="JAQ16383.1"/>
    </source>
</evidence>
<dbReference type="InterPro" id="IPR000595">
    <property type="entry name" value="cNMP-bd_dom"/>
</dbReference>
<dbReference type="CDD" id="cd00038">
    <property type="entry name" value="CAP_ED"/>
    <property type="match status" value="1"/>
</dbReference>
<comment type="similarity">
    <text evidence="1">Belongs to the cAMP-dependent kinase regulatory chain family.</text>
</comment>
<dbReference type="InterPro" id="IPR018490">
    <property type="entry name" value="cNMP-bd_dom_sf"/>
</dbReference>
<keyword evidence="3" id="KW-0114">cAMP</keyword>
<sequence length="106" mass="12157">MSEEQVGSFQPRVIPKTEEERRCIINAVRGNMLFTTLDDEHLHIVVDAMEKKIYKKNDVIIKQGEDGEEFYIVDSGACETYITDTSTDVTKMVRIYGRYEGFGELA</sequence>
<evidence type="ECO:0000313" key="6">
    <source>
        <dbReference type="EMBL" id="JAQ00558.1"/>
    </source>
</evidence>
<reference evidence="5" key="2">
    <citation type="submission" date="2014-07" db="EMBL/GenBank/DDBJ databases">
        <authorList>
            <person name="Hull J."/>
        </authorList>
    </citation>
    <scope>NUCLEOTIDE SEQUENCE</scope>
</reference>
<keyword evidence="2" id="KW-0547">Nucleotide-binding</keyword>
<dbReference type="Pfam" id="PF00027">
    <property type="entry name" value="cNMP_binding"/>
    <property type="match status" value="1"/>
</dbReference>
<proteinExistence type="inferred from homology"/>
<dbReference type="GO" id="GO:0034236">
    <property type="term" value="F:protein kinase A catalytic subunit binding"/>
    <property type="evidence" value="ECO:0007669"/>
    <property type="project" value="TreeGrafter"/>
</dbReference>
<keyword evidence="5" id="KW-0808">Transferase</keyword>
<dbReference type="GO" id="GO:0004862">
    <property type="term" value="F:cAMP-dependent protein kinase inhibitor activity"/>
    <property type="evidence" value="ECO:0007669"/>
    <property type="project" value="TreeGrafter"/>
</dbReference>
<gene>
    <name evidence="5" type="primary">pkaR_9</name>
    <name evidence="6" type="synonym">pkaR_6</name>
    <name evidence="5" type="ORF">CM83_1704</name>
    <name evidence="7" type="ORF">g.17956</name>
    <name evidence="6" type="ORF">g.17959</name>
</gene>
<dbReference type="PROSITE" id="PS50042">
    <property type="entry name" value="CNMP_BINDING_3"/>
    <property type="match status" value="1"/>
</dbReference>
<dbReference type="GO" id="GO:0030552">
    <property type="term" value="F:cAMP binding"/>
    <property type="evidence" value="ECO:0007669"/>
    <property type="project" value="UniProtKB-KW"/>
</dbReference>
<keyword evidence="2" id="KW-0116">cAMP-binding</keyword>
<organism evidence="5">
    <name type="scientific">Lygus hesperus</name>
    <name type="common">Western plant bug</name>
    <dbReference type="NCBI Taxonomy" id="30085"/>
    <lineage>
        <taxon>Eukaryota</taxon>
        <taxon>Metazoa</taxon>
        <taxon>Ecdysozoa</taxon>
        <taxon>Arthropoda</taxon>
        <taxon>Hexapoda</taxon>
        <taxon>Insecta</taxon>
        <taxon>Pterygota</taxon>
        <taxon>Neoptera</taxon>
        <taxon>Paraneoptera</taxon>
        <taxon>Hemiptera</taxon>
        <taxon>Heteroptera</taxon>
        <taxon>Panheteroptera</taxon>
        <taxon>Cimicomorpha</taxon>
        <taxon>Miridae</taxon>
        <taxon>Mirini</taxon>
        <taxon>Lygus</taxon>
    </lineage>
</organism>
<dbReference type="EMBL" id="GDHC01002246">
    <property type="protein sequence ID" value="JAQ16383.1"/>
    <property type="molecule type" value="Transcribed_RNA"/>
</dbReference>
<dbReference type="EMBL" id="GBHO01039177">
    <property type="protein sequence ID" value="JAG04427.1"/>
    <property type="molecule type" value="Transcribed_RNA"/>
</dbReference>
<dbReference type="GO" id="GO:0016301">
    <property type="term" value="F:kinase activity"/>
    <property type="evidence" value="ECO:0007669"/>
    <property type="project" value="UniProtKB-KW"/>
</dbReference>
<dbReference type="PROSITE" id="PS00888">
    <property type="entry name" value="CNMP_BINDING_1"/>
    <property type="match status" value="1"/>
</dbReference>
<keyword evidence="5" id="KW-0418">Kinase</keyword>
<accession>A0A0A9W7L0</accession>
<protein>
    <submittedName>
        <fullName evidence="5">cAMP-dependent protein kinase regulatory subunit</fullName>
    </submittedName>
</protein>
<dbReference type="PRINTS" id="PR00103">
    <property type="entry name" value="CAMPKINASE"/>
</dbReference>
<evidence type="ECO:0000256" key="1">
    <source>
        <dbReference type="ARBA" id="ARBA00005753"/>
    </source>
</evidence>
<dbReference type="GO" id="GO:0005829">
    <property type="term" value="C:cytosol"/>
    <property type="evidence" value="ECO:0007669"/>
    <property type="project" value="TreeGrafter"/>
</dbReference>
<dbReference type="InterPro" id="IPR050503">
    <property type="entry name" value="cAMP-dep_PK_reg_su-like"/>
</dbReference>
<dbReference type="PANTHER" id="PTHR11635">
    <property type="entry name" value="CAMP-DEPENDENT PROTEIN KINASE REGULATORY CHAIN"/>
    <property type="match status" value="1"/>
</dbReference>
<name>A0A0A9W7L0_LYGHE</name>
<reference evidence="5" key="1">
    <citation type="journal article" date="2014" name="PLoS ONE">
        <title>Transcriptome-Based Identification of ABC Transporters in the Western Tarnished Plant Bug Lygus hesperus.</title>
        <authorList>
            <person name="Hull J.J."/>
            <person name="Chaney K."/>
            <person name="Geib S.M."/>
            <person name="Fabrick J.A."/>
            <person name="Brent C.S."/>
            <person name="Walsh D."/>
            <person name="Lavine L.C."/>
        </authorList>
    </citation>
    <scope>NUCLEOTIDE SEQUENCE</scope>
</reference>
<dbReference type="EMBL" id="GDHC01018071">
    <property type="protein sequence ID" value="JAQ00558.1"/>
    <property type="molecule type" value="Transcribed_RNA"/>
</dbReference>
<dbReference type="SUPFAM" id="SSF51206">
    <property type="entry name" value="cAMP-binding domain-like"/>
    <property type="match status" value="1"/>
</dbReference>